<evidence type="ECO:0000256" key="2">
    <source>
        <dbReference type="SAM" id="Phobius"/>
    </source>
</evidence>
<keyword evidence="4" id="KW-1185">Reference proteome</keyword>
<dbReference type="Proteomes" id="UP000694844">
    <property type="component" value="Chromosome 9"/>
</dbReference>
<keyword evidence="2" id="KW-0472">Membrane</keyword>
<accession>A0A8B8BUR6</accession>
<evidence type="ECO:0000313" key="4">
    <source>
        <dbReference type="Proteomes" id="UP000694844"/>
    </source>
</evidence>
<feature type="region of interest" description="Disordered" evidence="1">
    <location>
        <begin position="211"/>
        <end position="230"/>
    </location>
</feature>
<dbReference type="GeneID" id="111113240"/>
<keyword evidence="2" id="KW-0812">Transmembrane</keyword>
<gene>
    <name evidence="5" type="primary">LOC111113240</name>
</gene>
<evidence type="ECO:0000313" key="5">
    <source>
        <dbReference type="RefSeq" id="XP_022307045.1"/>
    </source>
</evidence>
<dbReference type="KEGG" id="cvn:111113240"/>
<sequence>MLVLLMSFRQTTEMCLFLSFVFIVLIQENTCKSESSSRDDPKSVDAVFSSSPSHGNDVKFFVNEDNSGHVKGLLQPFDHSGREFQDIKDESGLPPKRVHNLSSTNLEDRSCNPGQTAMFLLHPWKKQTYVGCYTDKRIRDYCPEFNTDGLQENYNAPCKITFTLCNASYQASEGYTFPKCFKIYGGISSPDERETCTCNTPATTPTTALLEEPNESKRSTYESPTTTPPYPEPAIGTQLAYGVGGFVLGFSCALILQFFKYCKCCKKETKPDWISTNLKAEKGLPPVSE</sequence>
<evidence type="ECO:0000256" key="1">
    <source>
        <dbReference type="SAM" id="MobiDB-lite"/>
    </source>
</evidence>
<reference evidence="5" key="1">
    <citation type="submission" date="2025-08" db="UniProtKB">
        <authorList>
            <consortium name="RefSeq"/>
        </authorList>
    </citation>
    <scope>IDENTIFICATION</scope>
    <source>
        <tissue evidence="5">Whole sample</tissue>
    </source>
</reference>
<keyword evidence="3" id="KW-0732">Signal</keyword>
<proteinExistence type="predicted"/>
<organism evidence="4 5">
    <name type="scientific">Crassostrea virginica</name>
    <name type="common">Eastern oyster</name>
    <dbReference type="NCBI Taxonomy" id="6565"/>
    <lineage>
        <taxon>Eukaryota</taxon>
        <taxon>Metazoa</taxon>
        <taxon>Spiralia</taxon>
        <taxon>Lophotrochozoa</taxon>
        <taxon>Mollusca</taxon>
        <taxon>Bivalvia</taxon>
        <taxon>Autobranchia</taxon>
        <taxon>Pteriomorphia</taxon>
        <taxon>Ostreida</taxon>
        <taxon>Ostreoidea</taxon>
        <taxon>Ostreidae</taxon>
        <taxon>Crassostrea</taxon>
    </lineage>
</organism>
<protein>
    <submittedName>
        <fullName evidence="5">Uncharacterized protein LOC111113240 isoform X1</fullName>
    </submittedName>
</protein>
<evidence type="ECO:0000256" key="3">
    <source>
        <dbReference type="SAM" id="SignalP"/>
    </source>
</evidence>
<feature type="transmembrane region" description="Helical" evidence="2">
    <location>
        <begin position="239"/>
        <end position="259"/>
    </location>
</feature>
<name>A0A8B8BUR6_CRAVI</name>
<feature type="signal peptide" evidence="3">
    <location>
        <begin position="1"/>
        <end position="26"/>
    </location>
</feature>
<dbReference type="AlphaFoldDB" id="A0A8B8BUR6"/>
<keyword evidence="2" id="KW-1133">Transmembrane helix</keyword>
<feature type="chain" id="PRO_5034940302" evidence="3">
    <location>
        <begin position="27"/>
        <end position="289"/>
    </location>
</feature>
<feature type="region of interest" description="Disordered" evidence="1">
    <location>
        <begin position="33"/>
        <end position="52"/>
    </location>
</feature>
<dbReference type="RefSeq" id="XP_022307045.1">
    <property type="nucleotide sequence ID" value="XM_022451337.1"/>
</dbReference>